<name>A0A382PPC3_9ZZZZ</name>
<feature type="non-terminal residue" evidence="2">
    <location>
        <position position="50"/>
    </location>
</feature>
<keyword evidence="1" id="KW-1133">Transmembrane helix</keyword>
<gene>
    <name evidence="2" type="ORF">METZ01_LOCUS328048</name>
</gene>
<protein>
    <submittedName>
        <fullName evidence="2">Uncharacterized protein</fullName>
    </submittedName>
</protein>
<keyword evidence="1" id="KW-0472">Membrane</keyword>
<organism evidence="2">
    <name type="scientific">marine metagenome</name>
    <dbReference type="NCBI Taxonomy" id="408172"/>
    <lineage>
        <taxon>unclassified sequences</taxon>
        <taxon>metagenomes</taxon>
        <taxon>ecological metagenomes</taxon>
    </lineage>
</organism>
<dbReference type="InterPro" id="IPR006311">
    <property type="entry name" value="TAT_signal"/>
</dbReference>
<sequence>MKTTTQTLIDRRKFLYGLGSSIGAIAFSNLLAAEKTSTALKPPGFQHQSM</sequence>
<keyword evidence="1" id="KW-0812">Transmembrane</keyword>
<dbReference type="PROSITE" id="PS51318">
    <property type="entry name" value="TAT"/>
    <property type="match status" value="1"/>
</dbReference>
<accession>A0A382PPC3</accession>
<evidence type="ECO:0000256" key="1">
    <source>
        <dbReference type="SAM" id="Phobius"/>
    </source>
</evidence>
<feature type="transmembrane region" description="Helical" evidence="1">
    <location>
        <begin position="14"/>
        <end position="32"/>
    </location>
</feature>
<dbReference type="EMBL" id="UINC01108815">
    <property type="protein sequence ID" value="SVC75194.1"/>
    <property type="molecule type" value="Genomic_DNA"/>
</dbReference>
<proteinExistence type="predicted"/>
<evidence type="ECO:0000313" key="2">
    <source>
        <dbReference type="EMBL" id="SVC75194.1"/>
    </source>
</evidence>
<dbReference type="AlphaFoldDB" id="A0A382PPC3"/>
<reference evidence="2" key="1">
    <citation type="submission" date="2018-05" db="EMBL/GenBank/DDBJ databases">
        <authorList>
            <person name="Lanie J.A."/>
            <person name="Ng W.-L."/>
            <person name="Kazmierczak K.M."/>
            <person name="Andrzejewski T.M."/>
            <person name="Davidsen T.M."/>
            <person name="Wayne K.J."/>
            <person name="Tettelin H."/>
            <person name="Glass J.I."/>
            <person name="Rusch D."/>
            <person name="Podicherti R."/>
            <person name="Tsui H.-C.T."/>
            <person name="Winkler M.E."/>
        </authorList>
    </citation>
    <scope>NUCLEOTIDE SEQUENCE</scope>
</reference>